<evidence type="ECO:0000256" key="7">
    <source>
        <dbReference type="PROSITE-ProRule" id="PRU01373"/>
    </source>
</evidence>
<dbReference type="InterPro" id="IPR036365">
    <property type="entry name" value="PGBD-like_sf"/>
</dbReference>
<reference evidence="9 10" key="1">
    <citation type="submission" date="2024-07" db="EMBL/GenBank/DDBJ databases">
        <title>Novosphingobium kalidii RD2P27.</title>
        <authorList>
            <person name="Sun J.-Q."/>
        </authorList>
    </citation>
    <scope>NUCLEOTIDE SEQUENCE [LARGE SCALE GENOMIC DNA]</scope>
    <source>
        <strain evidence="9 10">RD2P27</strain>
    </source>
</reference>
<dbReference type="PANTHER" id="PTHR41533">
    <property type="entry name" value="L,D-TRANSPEPTIDASE HI_1667-RELATED"/>
    <property type="match status" value="1"/>
</dbReference>
<dbReference type="RefSeq" id="WP_353984640.1">
    <property type="nucleotide sequence ID" value="NZ_JBEWLY010000019.1"/>
</dbReference>
<dbReference type="Pfam" id="PF01471">
    <property type="entry name" value="PG_binding_1"/>
    <property type="match status" value="1"/>
</dbReference>
<evidence type="ECO:0000256" key="4">
    <source>
        <dbReference type="ARBA" id="ARBA00022960"/>
    </source>
</evidence>
<keyword evidence="5 7" id="KW-0573">Peptidoglycan synthesis</keyword>
<evidence type="ECO:0000256" key="3">
    <source>
        <dbReference type="ARBA" id="ARBA00022679"/>
    </source>
</evidence>
<gene>
    <name evidence="9" type="ORF">ABVV53_11880</name>
</gene>
<sequence length="445" mass="47766">MRFGAAVALASLSGVVVGPVRLPLSESSADVEVGKASALAVGPAQPQAAISRQNTLAGPFQYLDPTLAPDPAFLAATSRSAPPSLVSYAAAAVHSPIYASMLAGLRVYRETWSGLSQLQVPATKPLRPGDSGPAVDALSSRLGEQAAPGTPFSAALKDKVYAFQRVHALPPTGVADAETIAVLNRGSAHYEAVILANLERARWLPTNAGDKFVLVNTAAARLTGYQHGAPALEMKVALGSTERQTPALADKIETIVLGPEWYVPPHLVRSVIAPGVLEEGLAYLEESGFVVLSDWSDSAVAADPGSVDWQAVRDGRAYARVRQKPGPANPMGNAKFMFPNRLGIYLHDTPNHALFATENRYVSNGCVRVAEAEELANFLAEEPLLAHDSERPREIVLENPVPVITAHFTFWWDGENLSFYKDVYQRDHSLMAKIEMSHAKRRDVL</sequence>
<dbReference type="Gene3D" id="2.40.440.10">
    <property type="entry name" value="L,D-transpeptidase catalytic domain-like"/>
    <property type="match status" value="1"/>
</dbReference>
<dbReference type="PANTHER" id="PTHR41533:SF2">
    <property type="entry name" value="BLR7131 PROTEIN"/>
    <property type="match status" value="1"/>
</dbReference>
<feature type="domain" description="L,D-TPase catalytic" evidence="8">
    <location>
        <begin position="211"/>
        <end position="387"/>
    </location>
</feature>
<dbReference type="PROSITE" id="PS52029">
    <property type="entry name" value="LD_TPASE"/>
    <property type="match status" value="1"/>
</dbReference>
<dbReference type="InterPro" id="IPR002477">
    <property type="entry name" value="Peptidoglycan-bd-like"/>
</dbReference>
<dbReference type="Proteomes" id="UP001548713">
    <property type="component" value="Unassembled WGS sequence"/>
</dbReference>
<comment type="pathway">
    <text evidence="1 7">Cell wall biogenesis; peptidoglycan biosynthesis.</text>
</comment>
<dbReference type="InterPro" id="IPR052905">
    <property type="entry name" value="LD-transpeptidase_YkuD-like"/>
</dbReference>
<keyword evidence="10" id="KW-1185">Reference proteome</keyword>
<accession>A0ABV2D2S0</accession>
<evidence type="ECO:0000256" key="2">
    <source>
        <dbReference type="ARBA" id="ARBA00005992"/>
    </source>
</evidence>
<evidence type="ECO:0000313" key="9">
    <source>
        <dbReference type="EMBL" id="MET1756147.1"/>
    </source>
</evidence>
<name>A0ABV2D2S0_9SPHN</name>
<protein>
    <submittedName>
        <fullName evidence="9">L,D-transpeptidase family protein</fullName>
    </submittedName>
</protein>
<keyword evidence="4 7" id="KW-0133">Cell shape</keyword>
<dbReference type="InterPro" id="IPR038063">
    <property type="entry name" value="Transpep_catalytic_dom"/>
</dbReference>
<keyword evidence="6 7" id="KW-0961">Cell wall biogenesis/degradation</keyword>
<organism evidence="9 10">
    <name type="scientific">Novosphingobium kalidii</name>
    <dbReference type="NCBI Taxonomy" id="3230299"/>
    <lineage>
        <taxon>Bacteria</taxon>
        <taxon>Pseudomonadati</taxon>
        <taxon>Pseudomonadota</taxon>
        <taxon>Alphaproteobacteria</taxon>
        <taxon>Sphingomonadales</taxon>
        <taxon>Sphingomonadaceae</taxon>
        <taxon>Novosphingobium</taxon>
    </lineage>
</organism>
<comment type="caution">
    <text evidence="9">The sequence shown here is derived from an EMBL/GenBank/DDBJ whole genome shotgun (WGS) entry which is preliminary data.</text>
</comment>
<dbReference type="CDD" id="cd16913">
    <property type="entry name" value="YkuD_like"/>
    <property type="match status" value="1"/>
</dbReference>
<evidence type="ECO:0000256" key="6">
    <source>
        <dbReference type="ARBA" id="ARBA00023316"/>
    </source>
</evidence>
<evidence type="ECO:0000313" key="10">
    <source>
        <dbReference type="Proteomes" id="UP001548713"/>
    </source>
</evidence>
<feature type="active site" description="Proton donor/acceptor" evidence="7">
    <location>
        <position position="347"/>
    </location>
</feature>
<keyword evidence="3" id="KW-0808">Transferase</keyword>
<proteinExistence type="inferred from homology"/>
<dbReference type="Pfam" id="PF03734">
    <property type="entry name" value="YkuD"/>
    <property type="match status" value="1"/>
</dbReference>
<dbReference type="SUPFAM" id="SSF47090">
    <property type="entry name" value="PGBD-like"/>
    <property type="match status" value="1"/>
</dbReference>
<evidence type="ECO:0000256" key="1">
    <source>
        <dbReference type="ARBA" id="ARBA00004752"/>
    </source>
</evidence>
<comment type="similarity">
    <text evidence="2">Belongs to the YkuD family.</text>
</comment>
<dbReference type="InterPro" id="IPR005490">
    <property type="entry name" value="LD_TPept_cat_dom"/>
</dbReference>
<dbReference type="Gene3D" id="1.10.101.10">
    <property type="entry name" value="PGBD-like superfamily/PGBD"/>
    <property type="match status" value="1"/>
</dbReference>
<dbReference type="SUPFAM" id="SSF141523">
    <property type="entry name" value="L,D-transpeptidase catalytic domain-like"/>
    <property type="match status" value="1"/>
</dbReference>
<feature type="active site" description="Nucleophile" evidence="7">
    <location>
        <position position="366"/>
    </location>
</feature>
<dbReference type="EMBL" id="JBEWLY010000019">
    <property type="protein sequence ID" value="MET1756147.1"/>
    <property type="molecule type" value="Genomic_DNA"/>
</dbReference>
<dbReference type="InterPro" id="IPR036366">
    <property type="entry name" value="PGBDSf"/>
</dbReference>
<evidence type="ECO:0000256" key="5">
    <source>
        <dbReference type="ARBA" id="ARBA00022984"/>
    </source>
</evidence>
<evidence type="ECO:0000259" key="8">
    <source>
        <dbReference type="PROSITE" id="PS52029"/>
    </source>
</evidence>